<proteinExistence type="predicted"/>
<gene>
    <name evidence="1" type="ORF">IRY30_10220</name>
</gene>
<evidence type="ECO:0008006" key="3">
    <source>
        <dbReference type="Google" id="ProtNLM"/>
    </source>
</evidence>
<name>A0ABR9ZLZ5_9CORY</name>
<protein>
    <recommendedName>
        <fullName evidence="3">BFN domain-containing protein</fullName>
    </recommendedName>
</protein>
<accession>A0ABR9ZLZ5</accession>
<dbReference type="Proteomes" id="UP000635902">
    <property type="component" value="Unassembled WGS sequence"/>
</dbReference>
<dbReference type="RefSeq" id="WP_194557344.1">
    <property type="nucleotide sequence ID" value="NZ_JADKMY010000009.1"/>
</dbReference>
<evidence type="ECO:0000313" key="2">
    <source>
        <dbReference type="Proteomes" id="UP000635902"/>
    </source>
</evidence>
<dbReference type="EMBL" id="JADKMY010000009">
    <property type="protein sequence ID" value="MBF4554443.1"/>
    <property type="molecule type" value="Genomic_DNA"/>
</dbReference>
<keyword evidence="2" id="KW-1185">Reference proteome</keyword>
<sequence length="174" mass="19056">MSVFKEDEFFQEIVGGLPALLKKNPRDYFALVGVEEITDTRIQIPVAAGLSWVEHAEENLGSATACLMGIFHGLTEASVKKVALVTISENDDMLPLAELAQFIASLTGIEIIAELRVPEIAAGAPIRAIVDRETLVMTQIEPTDSQAHEKTDPWAPPADSDEFETMLRNFFNEG</sequence>
<comment type="caution">
    <text evidence="1">The sequence shown here is derived from an EMBL/GenBank/DDBJ whole genome shotgun (WGS) entry which is preliminary data.</text>
</comment>
<evidence type="ECO:0000313" key="1">
    <source>
        <dbReference type="EMBL" id="MBF4554443.1"/>
    </source>
</evidence>
<organism evidence="1 2">
    <name type="scientific">Corynebacterium suicordis DSM 45110</name>
    <dbReference type="NCBI Taxonomy" id="1121369"/>
    <lineage>
        <taxon>Bacteria</taxon>
        <taxon>Bacillati</taxon>
        <taxon>Actinomycetota</taxon>
        <taxon>Actinomycetes</taxon>
        <taxon>Mycobacteriales</taxon>
        <taxon>Corynebacteriaceae</taxon>
        <taxon>Corynebacterium</taxon>
    </lineage>
</organism>
<reference evidence="1 2" key="1">
    <citation type="submission" date="2020-10" db="EMBL/GenBank/DDBJ databases">
        <title>Novel species in genus Corynebacterium.</title>
        <authorList>
            <person name="Zhang G."/>
        </authorList>
    </citation>
    <scope>NUCLEOTIDE SEQUENCE [LARGE SCALE GENOMIC DNA]</scope>
    <source>
        <strain evidence="1 2">DSM 45110</strain>
    </source>
</reference>